<dbReference type="InterPro" id="IPR036397">
    <property type="entry name" value="RNaseH_sf"/>
</dbReference>
<dbReference type="GO" id="GO:0003676">
    <property type="term" value="F:nucleic acid binding"/>
    <property type="evidence" value="ECO:0007669"/>
    <property type="project" value="InterPro"/>
</dbReference>
<accession>A0AAV2GBY0</accession>
<reference evidence="2 3" key="1">
    <citation type="submission" date="2024-04" db="EMBL/GenBank/DDBJ databases">
        <authorList>
            <person name="Fracassetti M."/>
        </authorList>
    </citation>
    <scope>NUCLEOTIDE SEQUENCE [LARGE SCALE GENOMIC DNA]</scope>
</reference>
<dbReference type="EMBL" id="OZ034821">
    <property type="protein sequence ID" value="CAL1407986.1"/>
    <property type="molecule type" value="Genomic_DNA"/>
</dbReference>
<proteinExistence type="predicted"/>
<sequence>MPPPAIHVNGSSRSLCRVEGLLKPLLVLCQVLEDISMDFIEGLPVSGGRSVLLVVVDRLCKYAHFMALLHPYTTRTVVEEFIQGVVRHHGIPGPIVCNRDAIFTSAFWNEFFQRTGTQINMSTAYHLQSDGQTEVVNMCVEKYRRCFAHQQPRLWHMFLPWVELWYNTSFHRTIDMSPYKALYGCEPPSIIPYREGDNRMEAVDQLLGRCDEVLRALKATFVAANEYTRLRANLKRRDLQFEVGDWVLLRLQPYRQHSFFRRAAPRRS</sequence>
<evidence type="ECO:0000313" key="3">
    <source>
        <dbReference type="Proteomes" id="UP001497516"/>
    </source>
</evidence>
<protein>
    <recommendedName>
        <fullName evidence="1">Integrase catalytic domain-containing protein</fullName>
    </recommendedName>
</protein>
<dbReference type="PANTHER" id="PTHR45835:SF99">
    <property type="entry name" value="CHROMO DOMAIN-CONTAINING PROTEIN-RELATED"/>
    <property type="match status" value="1"/>
</dbReference>
<evidence type="ECO:0000259" key="1">
    <source>
        <dbReference type="PROSITE" id="PS50994"/>
    </source>
</evidence>
<dbReference type="Gene3D" id="3.30.420.10">
    <property type="entry name" value="Ribonuclease H-like superfamily/Ribonuclease H"/>
    <property type="match status" value="1"/>
</dbReference>
<name>A0AAV2GBY0_9ROSI</name>
<dbReference type="PROSITE" id="PS50994">
    <property type="entry name" value="INTEGRASE"/>
    <property type="match status" value="1"/>
</dbReference>
<evidence type="ECO:0000313" key="2">
    <source>
        <dbReference type="EMBL" id="CAL1407986.1"/>
    </source>
</evidence>
<dbReference type="AlphaFoldDB" id="A0AAV2GBY0"/>
<feature type="domain" description="Integrase catalytic" evidence="1">
    <location>
        <begin position="20"/>
        <end position="186"/>
    </location>
</feature>
<dbReference type="InterPro" id="IPR012337">
    <property type="entry name" value="RNaseH-like_sf"/>
</dbReference>
<dbReference type="GO" id="GO:0015074">
    <property type="term" value="P:DNA integration"/>
    <property type="evidence" value="ECO:0007669"/>
    <property type="project" value="InterPro"/>
</dbReference>
<gene>
    <name evidence="2" type="ORF">LTRI10_LOCUS47617</name>
</gene>
<dbReference type="Proteomes" id="UP001497516">
    <property type="component" value="Chromosome 8"/>
</dbReference>
<organism evidence="2 3">
    <name type="scientific">Linum trigynum</name>
    <dbReference type="NCBI Taxonomy" id="586398"/>
    <lineage>
        <taxon>Eukaryota</taxon>
        <taxon>Viridiplantae</taxon>
        <taxon>Streptophyta</taxon>
        <taxon>Embryophyta</taxon>
        <taxon>Tracheophyta</taxon>
        <taxon>Spermatophyta</taxon>
        <taxon>Magnoliopsida</taxon>
        <taxon>eudicotyledons</taxon>
        <taxon>Gunneridae</taxon>
        <taxon>Pentapetalae</taxon>
        <taxon>rosids</taxon>
        <taxon>fabids</taxon>
        <taxon>Malpighiales</taxon>
        <taxon>Linaceae</taxon>
        <taxon>Linum</taxon>
    </lineage>
</organism>
<dbReference type="SUPFAM" id="SSF53098">
    <property type="entry name" value="Ribonuclease H-like"/>
    <property type="match status" value="1"/>
</dbReference>
<dbReference type="InterPro" id="IPR001584">
    <property type="entry name" value="Integrase_cat-core"/>
</dbReference>
<dbReference type="PANTHER" id="PTHR45835">
    <property type="entry name" value="YALI0A06105P"/>
    <property type="match status" value="1"/>
</dbReference>
<keyword evidence="3" id="KW-1185">Reference proteome</keyword>